<accession>A0A1N6EQZ7</accession>
<dbReference type="SUPFAM" id="SSF48452">
    <property type="entry name" value="TPR-like"/>
    <property type="match status" value="1"/>
</dbReference>
<dbReference type="Proteomes" id="UP000184932">
    <property type="component" value="Unassembled WGS sequence"/>
</dbReference>
<sequence>MVEPEEICRYWVDEVGPEGWYAQDEALDADIRARFLESWEAVAAGDLPRWGWNGRAVLARIILTDQFPRNMFRGDARSFATDGRAREWAKWAVQEGRDGRVEGPAKQFFYLPMMHSEVLADQDQAVRLFLSRLPGDNLRHARAHRQVIRDFGRFPYRNAALGRVSSPAEEAYLAAGGYRWSLQHVDDPHGASWHEVA</sequence>
<dbReference type="OrthoDB" id="7593450at2"/>
<dbReference type="Pfam" id="PF06041">
    <property type="entry name" value="DUF924"/>
    <property type="match status" value="1"/>
</dbReference>
<dbReference type="Gene3D" id="1.25.40.10">
    <property type="entry name" value="Tetratricopeptide repeat domain"/>
    <property type="match status" value="1"/>
</dbReference>
<organism evidence="1 2">
    <name type="scientific">Vannielia litorea</name>
    <dbReference type="NCBI Taxonomy" id="1217970"/>
    <lineage>
        <taxon>Bacteria</taxon>
        <taxon>Pseudomonadati</taxon>
        <taxon>Pseudomonadota</taxon>
        <taxon>Alphaproteobacteria</taxon>
        <taxon>Rhodobacterales</taxon>
        <taxon>Paracoccaceae</taxon>
        <taxon>Vannielia</taxon>
    </lineage>
</organism>
<evidence type="ECO:0000313" key="1">
    <source>
        <dbReference type="EMBL" id="SIN85519.1"/>
    </source>
</evidence>
<dbReference type="RefSeq" id="WP_074255138.1">
    <property type="nucleotide sequence ID" value="NZ_FSRL01000001.1"/>
</dbReference>
<proteinExistence type="predicted"/>
<dbReference type="AlphaFoldDB" id="A0A1N6EQZ7"/>
<keyword evidence="2" id="KW-1185">Reference proteome</keyword>
<dbReference type="STRING" id="1217970.SAMN05444002_1027"/>
<gene>
    <name evidence="1" type="ORF">SAMN05444002_1027</name>
</gene>
<dbReference type="InterPro" id="IPR010323">
    <property type="entry name" value="DUF924"/>
</dbReference>
<dbReference type="Gene3D" id="1.20.58.320">
    <property type="entry name" value="TPR-like"/>
    <property type="match status" value="1"/>
</dbReference>
<protein>
    <submittedName>
        <fullName evidence="1">Uncharacterized conserved protein, DUF924 family</fullName>
    </submittedName>
</protein>
<dbReference type="InterPro" id="IPR011990">
    <property type="entry name" value="TPR-like_helical_dom_sf"/>
</dbReference>
<reference evidence="2" key="1">
    <citation type="submission" date="2016-11" db="EMBL/GenBank/DDBJ databases">
        <authorList>
            <person name="Varghese N."/>
            <person name="Submissions S."/>
        </authorList>
    </citation>
    <scope>NUCLEOTIDE SEQUENCE [LARGE SCALE GENOMIC DNA]</scope>
    <source>
        <strain evidence="2">DSM 29440</strain>
    </source>
</reference>
<dbReference type="EMBL" id="FSRL01000001">
    <property type="protein sequence ID" value="SIN85519.1"/>
    <property type="molecule type" value="Genomic_DNA"/>
</dbReference>
<evidence type="ECO:0000313" key="2">
    <source>
        <dbReference type="Proteomes" id="UP000184932"/>
    </source>
</evidence>
<name>A0A1N6EQZ7_9RHOB</name>